<proteinExistence type="predicted"/>
<dbReference type="AlphaFoldDB" id="K2GSB1"/>
<evidence type="ECO:0000313" key="1">
    <source>
        <dbReference type="EMBL" id="EKE26155.1"/>
    </source>
</evidence>
<gene>
    <name evidence="1" type="ORF">ACD_4C00405G0002</name>
</gene>
<dbReference type="EMBL" id="AMFJ01000921">
    <property type="protein sequence ID" value="EKE26155.1"/>
    <property type="molecule type" value="Genomic_DNA"/>
</dbReference>
<protein>
    <submittedName>
        <fullName evidence="1">Uncharacterized protein</fullName>
    </submittedName>
</protein>
<reference evidence="1" key="1">
    <citation type="journal article" date="2012" name="Science">
        <title>Fermentation, hydrogen, and sulfur metabolism in multiple uncultivated bacterial phyla.</title>
        <authorList>
            <person name="Wrighton K.C."/>
            <person name="Thomas B.C."/>
            <person name="Sharon I."/>
            <person name="Miller C.S."/>
            <person name="Castelle C.J."/>
            <person name="VerBerkmoes N.C."/>
            <person name="Wilkins M.J."/>
            <person name="Hettich R.L."/>
            <person name="Lipton M.S."/>
            <person name="Williams K.H."/>
            <person name="Long P.E."/>
            <person name="Banfield J.F."/>
        </authorList>
    </citation>
    <scope>NUCLEOTIDE SEQUENCE [LARGE SCALE GENOMIC DNA]</scope>
</reference>
<name>K2GSB1_9BACT</name>
<comment type="caution">
    <text evidence="1">The sequence shown here is derived from an EMBL/GenBank/DDBJ whole genome shotgun (WGS) entry which is preliminary data.</text>
</comment>
<sequence length="276" mass="33389">MSQIMCNKSYFSLTSLKIDLYFDTKFLSTATWFIIQVNWEYILVTNYHVLSWRHFETWKSLSIQSSIPNKVAIWHHIRERPWYYKKVFEDLIDSDGKELFLDWKKIGNCDVALLKIKNIPSDISIYDIDYINHKSLDVQFFPGQPLLIAWFPYWLSSYSLMPIWKSGILASEMDFDFKWFNCFLVDAWTRGWMSWSPVFVYFNNWAYTLKDWTQILRSENLYKFLWIYSSRLCIPSDERTKLWEDNCKQLDSLGSDIWQVWKESNIDILLKYTIDF</sequence>
<accession>K2GSB1</accession>
<organism evidence="1">
    <name type="scientific">uncultured bacterium</name>
    <name type="common">gcode 4</name>
    <dbReference type="NCBI Taxonomy" id="1234023"/>
    <lineage>
        <taxon>Bacteria</taxon>
        <taxon>environmental samples</taxon>
    </lineage>
</organism>